<gene>
    <name evidence="3" type="ORF">QBC34DRAFT_383510</name>
</gene>
<feature type="coiled-coil region" evidence="1">
    <location>
        <begin position="33"/>
        <end position="113"/>
    </location>
</feature>
<feature type="compositionally biased region" description="Polar residues" evidence="2">
    <location>
        <begin position="139"/>
        <end position="155"/>
    </location>
</feature>
<proteinExistence type="predicted"/>
<evidence type="ECO:0000313" key="3">
    <source>
        <dbReference type="EMBL" id="KAK4446091.1"/>
    </source>
</evidence>
<evidence type="ECO:0000256" key="1">
    <source>
        <dbReference type="SAM" id="Coils"/>
    </source>
</evidence>
<accession>A0AAV9GGK1</accession>
<feature type="region of interest" description="Disordered" evidence="2">
    <location>
        <begin position="128"/>
        <end position="206"/>
    </location>
</feature>
<organism evidence="3 4">
    <name type="scientific">Podospora aff. communis PSN243</name>
    <dbReference type="NCBI Taxonomy" id="3040156"/>
    <lineage>
        <taxon>Eukaryota</taxon>
        <taxon>Fungi</taxon>
        <taxon>Dikarya</taxon>
        <taxon>Ascomycota</taxon>
        <taxon>Pezizomycotina</taxon>
        <taxon>Sordariomycetes</taxon>
        <taxon>Sordariomycetidae</taxon>
        <taxon>Sordariales</taxon>
        <taxon>Podosporaceae</taxon>
        <taxon>Podospora</taxon>
    </lineage>
</organism>
<dbReference type="Proteomes" id="UP001321760">
    <property type="component" value="Unassembled WGS sequence"/>
</dbReference>
<reference evidence="3" key="2">
    <citation type="submission" date="2023-05" db="EMBL/GenBank/DDBJ databases">
        <authorList>
            <consortium name="Lawrence Berkeley National Laboratory"/>
            <person name="Steindorff A."/>
            <person name="Hensen N."/>
            <person name="Bonometti L."/>
            <person name="Westerberg I."/>
            <person name="Brannstrom I.O."/>
            <person name="Guillou S."/>
            <person name="Cros-Aarteil S."/>
            <person name="Calhoun S."/>
            <person name="Haridas S."/>
            <person name="Kuo A."/>
            <person name="Mondo S."/>
            <person name="Pangilinan J."/>
            <person name="Riley R."/>
            <person name="Labutti K."/>
            <person name="Andreopoulos B."/>
            <person name="Lipzen A."/>
            <person name="Chen C."/>
            <person name="Yanf M."/>
            <person name="Daum C."/>
            <person name="Ng V."/>
            <person name="Clum A."/>
            <person name="Ohm R."/>
            <person name="Martin F."/>
            <person name="Silar P."/>
            <person name="Natvig D."/>
            <person name="Lalanne C."/>
            <person name="Gautier V."/>
            <person name="Ament-Velasquez S.L."/>
            <person name="Kruys A."/>
            <person name="Hutchinson M.I."/>
            <person name="Powell A.J."/>
            <person name="Barry K."/>
            <person name="Miller A.N."/>
            <person name="Grigoriev I.V."/>
            <person name="Debuchy R."/>
            <person name="Gladieux P."/>
            <person name="Thoren M.H."/>
            <person name="Johannesson H."/>
        </authorList>
    </citation>
    <scope>NUCLEOTIDE SEQUENCE</scope>
    <source>
        <strain evidence="3">PSN243</strain>
    </source>
</reference>
<protein>
    <submittedName>
        <fullName evidence="3">Uncharacterized protein</fullName>
    </submittedName>
</protein>
<keyword evidence="4" id="KW-1185">Reference proteome</keyword>
<sequence>MAENATNDQEALGVGPLLSDRYTRLQIEISGKRAELRQQVDQHDKECDATAAQLQNNQREPQEAMNHNRSIIERLMHENVDLLKNLDRGKSELRELEDRRRFFKAEAKSMLQTYIRSRALREIAEASRTTEVDAPNHVSHATSGRGANSGPSITVNRVAKQIDQSPPNSLKADRTSGKRCRTPDNDEDDEYKLDDDGDSDAENEDISTESVAMDIFLDGEATLPAIEFQEVSRMGLWIVKYPGGTPDIGKLYVLECDQCGDVERPKLHWTGAGALGAATSHARAQNHLGASIVKRSDAIKLFGRLVLNCTKKDAVEHNRQLETYEKDKKGYGSMQHPAVGEVCTWLHPSGSRWAVVCLPTAGRLDKYGPNGLFEDSFKPADTPDCYKRTPDKSLVVTNGSLEWAEGFQDAERQQKPHGMGTRQGTGPF</sequence>
<name>A0AAV9GGK1_9PEZI</name>
<reference evidence="3" key="1">
    <citation type="journal article" date="2023" name="Mol. Phylogenet. Evol.">
        <title>Genome-scale phylogeny and comparative genomics of the fungal order Sordariales.</title>
        <authorList>
            <person name="Hensen N."/>
            <person name="Bonometti L."/>
            <person name="Westerberg I."/>
            <person name="Brannstrom I.O."/>
            <person name="Guillou S."/>
            <person name="Cros-Aarteil S."/>
            <person name="Calhoun S."/>
            <person name="Haridas S."/>
            <person name="Kuo A."/>
            <person name="Mondo S."/>
            <person name="Pangilinan J."/>
            <person name="Riley R."/>
            <person name="LaButti K."/>
            <person name="Andreopoulos B."/>
            <person name="Lipzen A."/>
            <person name="Chen C."/>
            <person name="Yan M."/>
            <person name="Daum C."/>
            <person name="Ng V."/>
            <person name="Clum A."/>
            <person name="Steindorff A."/>
            <person name="Ohm R.A."/>
            <person name="Martin F."/>
            <person name="Silar P."/>
            <person name="Natvig D.O."/>
            <person name="Lalanne C."/>
            <person name="Gautier V."/>
            <person name="Ament-Velasquez S.L."/>
            <person name="Kruys A."/>
            <person name="Hutchinson M.I."/>
            <person name="Powell A.J."/>
            <person name="Barry K."/>
            <person name="Miller A.N."/>
            <person name="Grigoriev I.V."/>
            <person name="Debuchy R."/>
            <person name="Gladieux P."/>
            <person name="Hiltunen Thoren M."/>
            <person name="Johannesson H."/>
        </authorList>
    </citation>
    <scope>NUCLEOTIDE SEQUENCE</scope>
    <source>
        <strain evidence="3">PSN243</strain>
    </source>
</reference>
<comment type="caution">
    <text evidence="3">The sequence shown here is derived from an EMBL/GenBank/DDBJ whole genome shotgun (WGS) entry which is preliminary data.</text>
</comment>
<feature type="compositionally biased region" description="Acidic residues" evidence="2">
    <location>
        <begin position="185"/>
        <end position="206"/>
    </location>
</feature>
<feature type="compositionally biased region" description="Basic and acidic residues" evidence="2">
    <location>
        <begin position="171"/>
        <end position="184"/>
    </location>
</feature>
<evidence type="ECO:0000313" key="4">
    <source>
        <dbReference type="Proteomes" id="UP001321760"/>
    </source>
</evidence>
<evidence type="ECO:0000256" key="2">
    <source>
        <dbReference type="SAM" id="MobiDB-lite"/>
    </source>
</evidence>
<dbReference type="EMBL" id="MU865959">
    <property type="protein sequence ID" value="KAK4446091.1"/>
    <property type="molecule type" value="Genomic_DNA"/>
</dbReference>
<keyword evidence="1" id="KW-0175">Coiled coil</keyword>
<dbReference type="AlphaFoldDB" id="A0AAV9GGK1"/>